<comment type="caution">
    <text evidence="1">The sequence shown here is derived from an EMBL/GenBank/DDBJ whole genome shotgun (WGS) entry which is preliminary data.</text>
</comment>
<dbReference type="EMBL" id="BOOG01000017">
    <property type="protein sequence ID" value="GIH69751.1"/>
    <property type="molecule type" value="Genomic_DNA"/>
</dbReference>
<name>A0A8J3VZD1_9ACTN</name>
<dbReference type="AlphaFoldDB" id="A0A8J3VZD1"/>
<accession>A0A8J3VZD1</accession>
<gene>
    <name evidence="1" type="ORF">Mth01_20040</name>
</gene>
<dbReference type="Proteomes" id="UP000610966">
    <property type="component" value="Unassembled WGS sequence"/>
</dbReference>
<keyword evidence="2" id="KW-1185">Reference proteome</keyword>
<protein>
    <recommendedName>
        <fullName evidence="3">UvrD-like helicase family protein</fullName>
    </recommendedName>
</protein>
<evidence type="ECO:0000313" key="1">
    <source>
        <dbReference type="EMBL" id="GIH69751.1"/>
    </source>
</evidence>
<evidence type="ECO:0000313" key="2">
    <source>
        <dbReference type="Proteomes" id="UP000610966"/>
    </source>
</evidence>
<reference evidence="1" key="1">
    <citation type="submission" date="2021-01" db="EMBL/GenBank/DDBJ databases">
        <title>Whole genome shotgun sequence of Sphaerimonospora thailandensis NBRC 107569.</title>
        <authorList>
            <person name="Komaki H."/>
            <person name="Tamura T."/>
        </authorList>
    </citation>
    <scope>NUCLEOTIDE SEQUENCE</scope>
    <source>
        <strain evidence="1">NBRC 107569</strain>
    </source>
</reference>
<dbReference type="InterPro" id="IPR027417">
    <property type="entry name" value="P-loop_NTPase"/>
</dbReference>
<dbReference type="Gene3D" id="3.30.160.800">
    <property type="match status" value="1"/>
</dbReference>
<organism evidence="1 2">
    <name type="scientific">Sphaerimonospora thailandensis</name>
    <dbReference type="NCBI Taxonomy" id="795644"/>
    <lineage>
        <taxon>Bacteria</taxon>
        <taxon>Bacillati</taxon>
        <taxon>Actinomycetota</taxon>
        <taxon>Actinomycetes</taxon>
        <taxon>Streptosporangiales</taxon>
        <taxon>Streptosporangiaceae</taxon>
        <taxon>Sphaerimonospora</taxon>
    </lineage>
</organism>
<evidence type="ECO:0008006" key="3">
    <source>
        <dbReference type="Google" id="ProtNLM"/>
    </source>
</evidence>
<dbReference type="SUPFAM" id="SSF52540">
    <property type="entry name" value="P-loop containing nucleoside triphosphate hydrolases"/>
    <property type="match status" value="1"/>
</dbReference>
<proteinExistence type="predicted"/>
<sequence length="64" mass="6979">MRRVIGVGEHAVPPASAITPAVVDLIAHHQDLQRERCLLFVAATRAREELTISWHGAPSVFLPA</sequence>